<dbReference type="PANTHER" id="PTHR33966">
    <property type="entry name" value="PROTEIN ODR-4 HOMOLOG"/>
    <property type="match status" value="1"/>
</dbReference>
<evidence type="ECO:0000313" key="8">
    <source>
        <dbReference type="RefSeq" id="XP_018495481.1"/>
    </source>
</evidence>
<dbReference type="Proteomes" id="UP000694867">
    <property type="component" value="Unplaced"/>
</dbReference>
<dbReference type="GO" id="GO:0012505">
    <property type="term" value="C:endomembrane system"/>
    <property type="evidence" value="ECO:0007669"/>
    <property type="project" value="TreeGrafter"/>
</dbReference>
<dbReference type="KEGG" id="goe:100898274"/>
<evidence type="ECO:0000256" key="6">
    <source>
        <dbReference type="SAM" id="Phobius"/>
    </source>
</evidence>
<organism evidence="7 8">
    <name type="scientific">Galendromus occidentalis</name>
    <name type="common">western predatory mite</name>
    <dbReference type="NCBI Taxonomy" id="34638"/>
    <lineage>
        <taxon>Eukaryota</taxon>
        <taxon>Metazoa</taxon>
        <taxon>Ecdysozoa</taxon>
        <taxon>Arthropoda</taxon>
        <taxon>Chelicerata</taxon>
        <taxon>Arachnida</taxon>
        <taxon>Acari</taxon>
        <taxon>Parasitiformes</taxon>
        <taxon>Mesostigmata</taxon>
        <taxon>Gamasina</taxon>
        <taxon>Phytoseioidea</taxon>
        <taxon>Phytoseiidae</taxon>
        <taxon>Typhlodrominae</taxon>
        <taxon>Galendromus</taxon>
    </lineage>
</organism>
<evidence type="ECO:0000256" key="2">
    <source>
        <dbReference type="ARBA" id="ARBA00010131"/>
    </source>
</evidence>
<comment type="subcellular location">
    <subcellularLocation>
        <location evidence="1">Membrane</location>
    </subcellularLocation>
</comment>
<keyword evidence="5 6" id="KW-0472">Membrane</keyword>
<sequence length="429" mass="47131">MKVLAYDEAFAASLHKLPVLSDPKELKLGVVIGIPGPKQAVLVHVALTPPLEKPTDKLDQWVAQHAKQVSRMLPGGVDVLGVVALCSPDVFEKQKSLVKQALSSVHKTLAKTHQLQDYPQRVLLHIDPNSFKLSSRLIDSSNFSGNGFPQDAKQVKNCTNFTVLESFLPLHFLGHISDEVVGQSLQKQLASTLKFIEDAVSSGDVLIEGQEITPEATLSSFSSENEGELRVQFAVRQIKPQPCGAIPLTTCGATVSIRGGFQVRAIVQSKATSEEAINAIKQDAVRNLRSRCGMHCEDLLVIEDEQRDPSMTHELPKRIFLRRSHCPSTVPFCDFVFHGDDPNDSLQAFLEILGLEVKPEYIERNSEKAPRGDIQDARDAAQVEEMVEDIICEGAKQLQKDPSNIIKLGLACSVAVLAMLVAYILLVRH</sequence>
<dbReference type="AlphaFoldDB" id="A0AAJ7L4J9"/>
<evidence type="ECO:0000256" key="4">
    <source>
        <dbReference type="ARBA" id="ARBA00022989"/>
    </source>
</evidence>
<dbReference type="PANTHER" id="PTHR33966:SF1">
    <property type="entry name" value="PROTEIN ODR-4 HOMOLOG"/>
    <property type="match status" value="1"/>
</dbReference>
<evidence type="ECO:0000256" key="5">
    <source>
        <dbReference type="ARBA" id="ARBA00023136"/>
    </source>
</evidence>
<protein>
    <submittedName>
        <fullName evidence="8">Protein odr-4 homolog</fullName>
    </submittedName>
</protein>
<name>A0AAJ7L4J9_9ACAR</name>
<dbReference type="GeneID" id="100898274"/>
<dbReference type="RefSeq" id="XP_018495481.1">
    <property type="nucleotide sequence ID" value="XM_018639965.2"/>
</dbReference>
<dbReference type="InterPro" id="IPR029454">
    <property type="entry name" value="ODR-4-like"/>
</dbReference>
<feature type="transmembrane region" description="Helical" evidence="6">
    <location>
        <begin position="405"/>
        <end position="426"/>
    </location>
</feature>
<dbReference type="GO" id="GO:0008104">
    <property type="term" value="P:intracellular protein localization"/>
    <property type="evidence" value="ECO:0007669"/>
    <property type="project" value="TreeGrafter"/>
</dbReference>
<dbReference type="GO" id="GO:0016020">
    <property type="term" value="C:membrane"/>
    <property type="evidence" value="ECO:0007669"/>
    <property type="project" value="UniProtKB-SubCell"/>
</dbReference>
<evidence type="ECO:0000256" key="3">
    <source>
        <dbReference type="ARBA" id="ARBA00022692"/>
    </source>
</evidence>
<dbReference type="Pfam" id="PF14778">
    <property type="entry name" value="ODR4-like"/>
    <property type="match status" value="1"/>
</dbReference>
<keyword evidence="4 6" id="KW-1133">Transmembrane helix</keyword>
<reference evidence="8" key="1">
    <citation type="submission" date="2025-08" db="UniProtKB">
        <authorList>
            <consortium name="RefSeq"/>
        </authorList>
    </citation>
    <scope>IDENTIFICATION</scope>
</reference>
<proteinExistence type="inferred from homology"/>
<keyword evidence="3 6" id="KW-0812">Transmembrane</keyword>
<accession>A0AAJ7L4J9</accession>
<gene>
    <name evidence="8" type="primary">LOC100898274</name>
</gene>
<keyword evidence="7" id="KW-1185">Reference proteome</keyword>
<evidence type="ECO:0000256" key="1">
    <source>
        <dbReference type="ARBA" id="ARBA00004370"/>
    </source>
</evidence>
<evidence type="ECO:0000313" key="7">
    <source>
        <dbReference type="Proteomes" id="UP000694867"/>
    </source>
</evidence>
<comment type="similarity">
    <text evidence="2">Belongs to the ODR-4 family.</text>
</comment>